<evidence type="ECO:0000313" key="2">
    <source>
        <dbReference type="Proteomes" id="UP000824533"/>
    </source>
</evidence>
<gene>
    <name evidence="1" type="ORF">K1T71_009546</name>
</gene>
<accession>A0ACC1CRY2</accession>
<protein>
    <submittedName>
        <fullName evidence="1">Uncharacterized protein</fullName>
    </submittedName>
</protein>
<keyword evidence="2" id="KW-1185">Reference proteome</keyword>
<reference evidence="1 2" key="1">
    <citation type="journal article" date="2021" name="Front. Genet.">
        <title>Chromosome-Level Genome Assembly Reveals Significant Gene Expansion in the Toll and IMD Signaling Pathways of Dendrolimus kikuchii.</title>
        <authorList>
            <person name="Zhou J."/>
            <person name="Wu P."/>
            <person name="Xiong Z."/>
            <person name="Liu N."/>
            <person name="Zhao N."/>
            <person name="Ji M."/>
            <person name="Qiu Y."/>
            <person name="Yang B."/>
        </authorList>
    </citation>
    <scope>NUCLEOTIDE SEQUENCE [LARGE SCALE GENOMIC DNA]</scope>
    <source>
        <strain evidence="1">Ann1</strain>
    </source>
</reference>
<proteinExistence type="predicted"/>
<name>A0ACC1CRY2_9NEOP</name>
<dbReference type="EMBL" id="CM034403">
    <property type="protein sequence ID" value="KAJ0174438.1"/>
    <property type="molecule type" value="Genomic_DNA"/>
</dbReference>
<organism evidence="1 2">
    <name type="scientific">Dendrolimus kikuchii</name>
    <dbReference type="NCBI Taxonomy" id="765133"/>
    <lineage>
        <taxon>Eukaryota</taxon>
        <taxon>Metazoa</taxon>
        <taxon>Ecdysozoa</taxon>
        <taxon>Arthropoda</taxon>
        <taxon>Hexapoda</taxon>
        <taxon>Insecta</taxon>
        <taxon>Pterygota</taxon>
        <taxon>Neoptera</taxon>
        <taxon>Endopterygota</taxon>
        <taxon>Lepidoptera</taxon>
        <taxon>Glossata</taxon>
        <taxon>Ditrysia</taxon>
        <taxon>Bombycoidea</taxon>
        <taxon>Lasiocampidae</taxon>
        <taxon>Dendrolimus</taxon>
    </lineage>
</organism>
<evidence type="ECO:0000313" key="1">
    <source>
        <dbReference type="EMBL" id="KAJ0174438.1"/>
    </source>
</evidence>
<comment type="caution">
    <text evidence="1">The sequence shown here is derived from an EMBL/GenBank/DDBJ whole genome shotgun (WGS) entry which is preliminary data.</text>
</comment>
<sequence>MAESSPATSIIEGTVKFRDGKKWKSRWCVMRKLSPVADCVHLQLYKDLKERQKNGQTKASLSLQQYLGFESGFTLDKESNTLAILCEDVVPVLAFDTREGLIQWRVKVQHNLGSSKEFAAVIISAPSTTSIRAGPARLHACGPRLALCASRPPEVLALWDVKLLRRFGVVDKRFCVEGGSRCGKGEGLFVFATESGRELTDLLNMHSHEAQSRLSVASRSGSVLEKRFSDTSSCLDECFHPSMRSVSPNWGAPASHTMHCLSDLDTSLDSNEDKFRRPTSLPRCSSCVGKISHLTRSSTMGTPGSIMSPVWTMDNILEKRSDSDRASIYSRSSGSASEYSVPRTCLMDKSFDSKRASPVACCTPTIPAKTGCQCWQQKNCCCRKKVFNGPYENYDVPKTPMPLIQEHPIDGQTDASSLYDTPKKLKCLINGDCNCNKTETKTGESNENDTNTVEVENGESHSNYVNVMPAPKKPIPEMDYANYANIDLTATLEKFESSLQILQSAGFSQEDLDALEDIPEHDDISTATTNTVHATDCEHANYMQIEPLESSSSNSNKNSDNISRISHVSDPTHSDTVSTMSTRRSSSADFTKKHDDEYGVHSQICFTPTVLRKAIKNDRINEGMLKNLEIVESKDKLFKAPEPKTENLVAKFRDAVKIRRSSSVPNKSDKNRDSSSSNDSGVSTGSLKHHKGDFDFEMPITSAKSIKKHLKNTKQMRRSIAPVQMQFVKSNSSDPLKNLTFQFEEVATLTKSNSCDADTLTRRKKKNLEADMTVRHSQMTNKSMSSGASDTSDYMESLSVSSFSSCDVPADRHVTRPRSGKEYAVFDTLNNRGRH</sequence>
<dbReference type="Proteomes" id="UP000824533">
    <property type="component" value="Linkage Group LG17"/>
</dbReference>